<protein>
    <submittedName>
        <fullName evidence="2">Uncharacterized protein</fullName>
    </submittedName>
</protein>
<evidence type="ECO:0000313" key="4">
    <source>
        <dbReference type="Proteomes" id="UP000663829"/>
    </source>
</evidence>
<dbReference type="AlphaFoldDB" id="A0A816HHX2"/>
<evidence type="ECO:0000256" key="1">
    <source>
        <dbReference type="SAM" id="SignalP"/>
    </source>
</evidence>
<gene>
    <name evidence="2" type="ORF">GPM918_LOCUS46730</name>
    <name evidence="3" type="ORF">SRO942_LOCUS51516</name>
</gene>
<keyword evidence="4" id="KW-1185">Reference proteome</keyword>
<sequence length="54" mass="6196">LTFTVIGTGLLCMIIFHVGLNESELPAEESEHRLQLSITSSGRLRRMTWKKFFT</sequence>
<dbReference type="EMBL" id="CAJOBC010165178">
    <property type="protein sequence ID" value="CAF4707328.1"/>
    <property type="molecule type" value="Genomic_DNA"/>
</dbReference>
<feature type="chain" id="PRO_5036230166" evidence="1">
    <location>
        <begin position="24"/>
        <end position="54"/>
    </location>
</feature>
<dbReference type="Proteomes" id="UP000663829">
    <property type="component" value="Unassembled WGS sequence"/>
</dbReference>
<feature type="non-terminal residue" evidence="2">
    <location>
        <position position="1"/>
    </location>
</feature>
<accession>A0A816HHX2</accession>
<dbReference type="Proteomes" id="UP000681722">
    <property type="component" value="Unassembled WGS sequence"/>
</dbReference>
<keyword evidence="1" id="KW-0732">Signal</keyword>
<comment type="caution">
    <text evidence="2">The sequence shown here is derived from an EMBL/GenBank/DDBJ whole genome shotgun (WGS) entry which is preliminary data.</text>
</comment>
<name>A0A816HHX2_9BILA</name>
<feature type="signal peptide" evidence="1">
    <location>
        <begin position="1"/>
        <end position="23"/>
    </location>
</feature>
<organism evidence="2 4">
    <name type="scientific">Didymodactylos carnosus</name>
    <dbReference type="NCBI Taxonomy" id="1234261"/>
    <lineage>
        <taxon>Eukaryota</taxon>
        <taxon>Metazoa</taxon>
        <taxon>Spiralia</taxon>
        <taxon>Gnathifera</taxon>
        <taxon>Rotifera</taxon>
        <taxon>Eurotatoria</taxon>
        <taxon>Bdelloidea</taxon>
        <taxon>Philodinida</taxon>
        <taxon>Philodinidae</taxon>
        <taxon>Didymodactylos</taxon>
    </lineage>
</organism>
<dbReference type="EMBL" id="CAJNOQ010070711">
    <property type="protein sequence ID" value="CAF1685854.1"/>
    <property type="molecule type" value="Genomic_DNA"/>
</dbReference>
<proteinExistence type="predicted"/>
<reference evidence="2" key="1">
    <citation type="submission" date="2021-02" db="EMBL/GenBank/DDBJ databases">
        <authorList>
            <person name="Nowell W R."/>
        </authorList>
    </citation>
    <scope>NUCLEOTIDE SEQUENCE</scope>
</reference>
<evidence type="ECO:0000313" key="2">
    <source>
        <dbReference type="EMBL" id="CAF1685854.1"/>
    </source>
</evidence>
<evidence type="ECO:0000313" key="3">
    <source>
        <dbReference type="EMBL" id="CAF4707328.1"/>
    </source>
</evidence>